<protein>
    <recommendedName>
        <fullName evidence="3">4Fe-4S ferredoxin-type domain-containing protein</fullName>
    </recommendedName>
</protein>
<proteinExistence type="predicted"/>
<comment type="caution">
    <text evidence="1">The sequence shown here is derived from an EMBL/GenBank/DDBJ whole genome shotgun (WGS) entry which is preliminary data.</text>
</comment>
<gene>
    <name evidence="1" type="ORF">ACFFR3_45710</name>
</gene>
<organism evidence="1 2">
    <name type="scientific">Nonomuraea salmonea</name>
    <dbReference type="NCBI Taxonomy" id="46181"/>
    <lineage>
        <taxon>Bacteria</taxon>
        <taxon>Bacillati</taxon>
        <taxon>Actinomycetota</taxon>
        <taxon>Actinomycetes</taxon>
        <taxon>Streptosporangiales</taxon>
        <taxon>Streptosporangiaceae</taxon>
        <taxon>Nonomuraea</taxon>
    </lineage>
</organism>
<keyword evidence="2" id="KW-1185">Reference proteome</keyword>
<dbReference type="Proteomes" id="UP001589568">
    <property type="component" value="Unassembled WGS sequence"/>
</dbReference>
<dbReference type="EMBL" id="JBHMCF010000057">
    <property type="protein sequence ID" value="MFB9476832.1"/>
    <property type="molecule type" value="Genomic_DNA"/>
</dbReference>
<name>A0ABV5P2Y4_9ACTN</name>
<reference evidence="1 2" key="1">
    <citation type="submission" date="2024-09" db="EMBL/GenBank/DDBJ databases">
        <authorList>
            <person name="Sun Q."/>
            <person name="Mori K."/>
        </authorList>
    </citation>
    <scope>NUCLEOTIDE SEQUENCE [LARGE SCALE GENOMIC DNA]</scope>
    <source>
        <strain evidence="1 2">JCM 3324</strain>
    </source>
</reference>
<evidence type="ECO:0000313" key="2">
    <source>
        <dbReference type="Proteomes" id="UP001589568"/>
    </source>
</evidence>
<accession>A0ABV5P2Y4</accession>
<sequence length="54" mass="6003">MNDEHGNVMLASCQRPRAFDKYGKPTQLCGRPGAVYRPDRLVAYLCGSCARECP</sequence>
<evidence type="ECO:0008006" key="3">
    <source>
        <dbReference type="Google" id="ProtNLM"/>
    </source>
</evidence>
<dbReference type="RefSeq" id="WP_345410273.1">
    <property type="nucleotide sequence ID" value="NZ_BAAAXS010000002.1"/>
</dbReference>
<evidence type="ECO:0000313" key="1">
    <source>
        <dbReference type="EMBL" id="MFB9476832.1"/>
    </source>
</evidence>